<keyword evidence="3" id="KW-1185">Reference proteome</keyword>
<dbReference type="SUPFAM" id="SSF109604">
    <property type="entry name" value="HD-domain/PDEase-like"/>
    <property type="match status" value="1"/>
</dbReference>
<dbReference type="RefSeq" id="WP_160497511.1">
    <property type="nucleotide sequence ID" value="NZ_WUBI01000001.1"/>
</dbReference>
<dbReference type="Pfam" id="PF13487">
    <property type="entry name" value="HD_5"/>
    <property type="match status" value="1"/>
</dbReference>
<feature type="domain" description="HD-GYP" evidence="1">
    <location>
        <begin position="112"/>
        <end position="307"/>
    </location>
</feature>
<comment type="caution">
    <text evidence="2">The sequence shown here is derived from an EMBL/GenBank/DDBJ whole genome shotgun (WGS) entry which is preliminary data.</text>
</comment>
<evidence type="ECO:0000313" key="3">
    <source>
        <dbReference type="Proteomes" id="UP000460318"/>
    </source>
</evidence>
<reference evidence="2 3" key="1">
    <citation type="submission" date="2019-12" db="EMBL/GenBank/DDBJ databases">
        <title>Paenibacillus sp. nov., an endophytic bacterium isolated from the stem of Dendrobium.</title>
        <authorList>
            <person name="Zhao R."/>
        </authorList>
    </citation>
    <scope>NUCLEOTIDE SEQUENCE [LARGE SCALE GENOMIC DNA]</scope>
    <source>
        <strain evidence="2 3">HJL G12</strain>
    </source>
</reference>
<dbReference type="PROSITE" id="PS51832">
    <property type="entry name" value="HD_GYP"/>
    <property type="match status" value="1"/>
</dbReference>
<dbReference type="Gene3D" id="1.10.3210.10">
    <property type="entry name" value="Hypothetical protein af1432"/>
    <property type="match status" value="1"/>
</dbReference>
<name>A0A7X3LI98_9BACL</name>
<dbReference type="SMART" id="SM00471">
    <property type="entry name" value="HDc"/>
    <property type="match status" value="1"/>
</dbReference>
<dbReference type="CDD" id="cd00077">
    <property type="entry name" value="HDc"/>
    <property type="match status" value="1"/>
</dbReference>
<dbReference type="NCBIfam" id="TIGR00277">
    <property type="entry name" value="HDIG"/>
    <property type="match status" value="1"/>
</dbReference>
<proteinExistence type="predicted"/>
<dbReference type="InterPro" id="IPR003607">
    <property type="entry name" value="HD/PDEase_dom"/>
</dbReference>
<dbReference type="PANTHER" id="PTHR43155">
    <property type="entry name" value="CYCLIC DI-GMP PHOSPHODIESTERASE PA4108-RELATED"/>
    <property type="match status" value="1"/>
</dbReference>
<accession>A0A7X3LI98</accession>
<dbReference type="InterPro" id="IPR037522">
    <property type="entry name" value="HD_GYP_dom"/>
</dbReference>
<dbReference type="AlphaFoldDB" id="A0A7X3LI98"/>
<dbReference type="PANTHER" id="PTHR43155:SF2">
    <property type="entry name" value="CYCLIC DI-GMP PHOSPHODIESTERASE PA4108"/>
    <property type="match status" value="1"/>
</dbReference>
<organism evidence="2 3">
    <name type="scientific">Paenibacillus dendrobii</name>
    <dbReference type="NCBI Taxonomy" id="2691084"/>
    <lineage>
        <taxon>Bacteria</taxon>
        <taxon>Bacillati</taxon>
        <taxon>Bacillota</taxon>
        <taxon>Bacilli</taxon>
        <taxon>Bacillales</taxon>
        <taxon>Paenibacillaceae</taxon>
        <taxon>Paenibacillus</taxon>
    </lineage>
</organism>
<evidence type="ECO:0000313" key="2">
    <source>
        <dbReference type="EMBL" id="MWV44059.1"/>
    </source>
</evidence>
<dbReference type="EMBL" id="WUBI01000001">
    <property type="protein sequence ID" value="MWV44059.1"/>
    <property type="molecule type" value="Genomic_DNA"/>
</dbReference>
<sequence length="349" mass="39473">MKVHVTDLKPGDRLLADTFSEIGLHVLQKGTELDEEEIRKLMQHGVDYADIEPAVLQPEITMLHTQQHELLQKTKPFLENAVDGFESLYMEALATGRFNETVVDDIMEPLVDQLKEHKDIVSLMLCIDQNDDYTYNHSMQVGILSYYIASWLGFSKEEAYEAGRAGYLHDIGKCRIPGSLLNKPGKLTSEEFEEMKMHTIYGHDIIRSSSTDTIPALVALQHHERDDSSGYPHAIDKKEIHPFSRITAVADVFSAMSMNRVYQSKQELLTVMRELHSMSFGKLSANATQAFIRHMLPNFIGKHVVLSTGETGTIVMTNPADFFRPLVNTGDRFVDLSSERDIGIDQIFL</sequence>
<evidence type="ECO:0000259" key="1">
    <source>
        <dbReference type="PROSITE" id="PS51832"/>
    </source>
</evidence>
<dbReference type="InterPro" id="IPR006675">
    <property type="entry name" value="HDIG_dom"/>
</dbReference>
<gene>
    <name evidence="2" type="ORF">GRF59_10480</name>
</gene>
<dbReference type="Proteomes" id="UP000460318">
    <property type="component" value="Unassembled WGS sequence"/>
</dbReference>
<protein>
    <submittedName>
        <fullName evidence="2">HD domain-containing protein</fullName>
    </submittedName>
</protein>